<dbReference type="InterPro" id="IPR012338">
    <property type="entry name" value="Beta-lactam/transpept-like"/>
</dbReference>
<dbReference type="Pfam" id="PF00144">
    <property type="entry name" value="Beta-lactamase"/>
    <property type="match status" value="1"/>
</dbReference>
<dbReference type="Proteomes" id="UP000831537">
    <property type="component" value="Chromosome"/>
</dbReference>
<dbReference type="InterPro" id="IPR001466">
    <property type="entry name" value="Beta-lactam-related"/>
</dbReference>
<feature type="domain" description="Beta-lactamase-related" evidence="1">
    <location>
        <begin position="7"/>
        <end position="365"/>
    </location>
</feature>
<organism evidence="2 3">
    <name type="scientific">Gracilibacillus salinarum</name>
    <dbReference type="NCBI Taxonomy" id="2932255"/>
    <lineage>
        <taxon>Bacteria</taxon>
        <taxon>Bacillati</taxon>
        <taxon>Bacillota</taxon>
        <taxon>Bacilli</taxon>
        <taxon>Bacillales</taxon>
        <taxon>Bacillaceae</taxon>
        <taxon>Gracilibacillus</taxon>
    </lineage>
</organism>
<keyword evidence="3" id="KW-1185">Reference proteome</keyword>
<name>A0ABY4GPN0_9BACI</name>
<sequence length="383" mass="43045">MLQTRLDDLLKKFVANGPTGVGLSVQKESKIMYENYVGYANLDKEKKINAQTIYRIYSMSKIVTCVAALQLWEKGEFLLTDPLSDYLPEFKDMNVMEGDKLVKAESPITIKDLFMMTSGITYGGNGTEVERMTSQVMQEAHAAEQTKGVSQLRLFAEKISSNPLAFHPGTHWRYGLSHDILGGLIEVITGLSFADYLHTYIFTPLQMKNTFFRVPVEKMHQLATFYQRNEQGILIENTWIDEQAEPVPIAESGGAGLHSTLGDYQKFAHCLALGGSYNGIRIISNATLDLMAQNHLPEEMLPEFGLHYQHGYGYGLGVRVMIDQTKGGSNSSIGEFGWPGFAGTYTFIDRNKQVSAVYMQQMLPSLEFYHQPRIRNVIYSAIE</sequence>
<dbReference type="SUPFAM" id="SSF56601">
    <property type="entry name" value="beta-lactamase/transpeptidase-like"/>
    <property type="match status" value="1"/>
</dbReference>
<evidence type="ECO:0000313" key="3">
    <source>
        <dbReference type="Proteomes" id="UP000831537"/>
    </source>
</evidence>
<evidence type="ECO:0000313" key="2">
    <source>
        <dbReference type="EMBL" id="UOQ86353.1"/>
    </source>
</evidence>
<dbReference type="RefSeq" id="WP_244746670.1">
    <property type="nucleotide sequence ID" value="NZ_CP095071.1"/>
</dbReference>
<protein>
    <submittedName>
        <fullName evidence="2">Beta-lactamase family protein</fullName>
    </submittedName>
</protein>
<dbReference type="PANTHER" id="PTHR43283">
    <property type="entry name" value="BETA-LACTAMASE-RELATED"/>
    <property type="match status" value="1"/>
</dbReference>
<accession>A0ABY4GPN0</accession>
<dbReference type="EMBL" id="CP095071">
    <property type="protein sequence ID" value="UOQ86353.1"/>
    <property type="molecule type" value="Genomic_DNA"/>
</dbReference>
<gene>
    <name evidence="2" type="ORF">MUN87_05565</name>
</gene>
<dbReference type="InterPro" id="IPR050789">
    <property type="entry name" value="Diverse_Enzym_Activities"/>
</dbReference>
<dbReference type="Gene3D" id="3.40.710.10">
    <property type="entry name" value="DD-peptidase/beta-lactamase superfamily"/>
    <property type="match status" value="1"/>
</dbReference>
<evidence type="ECO:0000259" key="1">
    <source>
        <dbReference type="Pfam" id="PF00144"/>
    </source>
</evidence>
<dbReference type="PANTHER" id="PTHR43283:SF3">
    <property type="entry name" value="BETA-LACTAMASE FAMILY PROTEIN (AFU_ORTHOLOGUE AFUA_5G07500)"/>
    <property type="match status" value="1"/>
</dbReference>
<reference evidence="2 3" key="1">
    <citation type="submission" date="2022-04" db="EMBL/GenBank/DDBJ databases">
        <title>Gracilibacillus sp. isolated from saltern.</title>
        <authorList>
            <person name="Won M."/>
            <person name="Lee C.-M."/>
            <person name="Woen H.-Y."/>
            <person name="Kwon S.-W."/>
        </authorList>
    </citation>
    <scope>NUCLEOTIDE SEQUENCE [LARGE SCALE GENOMIC DNA]</scope>
    <source>
        <strain evidence="2 3">SSPM10-3</strain>
    </source>
</reference>
<proteinExistence type="predicted"/>